<gene>
    <name evidence="1" type="ORF">FKY71_04710</name>
</gene>
<evidence type="ECO:0000313" key="1">
    <source>
        <dbReference type="EMBL" id="TQF00214.1"/>
    </source>
</evidence>
<dbReference type="AlphaFoldDB" id="A0A540VVP0"/>
<protein>
    <submittedName>
        <fullName evidence="1">Uncharacterized protein</fullName>
    </submittedName>
</protein>
<dbReference type="Proteomes" id="UP000315400">
    <property type="component" value="Unassembled WGS sequence"/>
</dbReference>
<evidence type="ECO:0000313" key="2">
    <source>
        <dbReference type="Proteomes" id="UP000315400"/>
    </source>
</evidence>
<name>A0A540VVP0_9GAMM</name>
<accession>A0A540VVP0</accession>
<reference evidence="1 2" key="1">
    <citation type="submission" date="2019-06" db="EMBL/GenBank/DDBJ databases">
        <title>Metagenome assembled Genome of Spiribacter salinus SL48-SHIP from the microbial mat of Salt Lake 48 (Novosibirsk region, Russia).</title>
        <authorList>
            <person name="Shipova A."/>
            <person name="Rozanov A.S."/>
            <person name="Bryanskaya A.V."/>
            <person name="Peltek S.E."/>
        </authorList>
    </citation>
    <scope>NUCLEOTIDE SEQUENCE [LARGE SCALE GENOMIC DNA]</scope>
    <source>
        <strain evidence="1">SL48-SHIP-2</strain>
    </source>
</reference>
<dbReference type="EMBL" id="VIFK01000020">
    <property type="protein sequence ID" value="TQF00214.1"/>
    <property type="molecule type" value="Genomic_DNA"/>
</dbReference>
<organism evidence="1 2">
    <name type="scientific">Spiribacter salinus</name>
    <dbReference type="NCBI Taxonomy" id="1335746"/>
    <lineage>
        <taxon>Bacteria</taxon>
        <taxon>Pseudomonadati</taxon>
        <taxon>Pseudomonadota</taxon>
        <taxon>Gammaproteobacteria</taxon>
        <taxon>Chromatiales</taxon>
        <taxon>Ectothiorhodospiraceae</taxon>
        <taxon>Spiribacter</taxon>
    </lineage>
</organism>
<proteinExistence type="predicted"/>
<sequence length="87" mass="9686">MTTFLSDREWDMAVNGWIVVRSGRPKTYYTVLAGRETWTGRPQKAYLFAEARTAKRVAVRVGGRAEPVGGAVPPDNLRAVPRCEYSA</sequence>
<comment type="caution">
    <text evidence="1">The sequence shown here is derived from an EMBL/GenBank/DDBJ whole genome shotgun (WGS) entry which is preliminary data.</text>
</comment>